<reference evidence="3" key="1">
    <citation type="journal article" date="2019" name="Int. J. Syst. Evol. Microbiol.">
        <title>The Global Catalogue of Microorganisms (GCM) 10K type strain sequencing project: providing services to taxonomists for standard genome sequencing and annotation.</title>
        <authorList>
            <consortium name="The Broad Institute Genomics Platform"/>
            <consortium name="The Broad Institute Genome Sequencing Center for Infectious Disease"/>
            <person name="Wu L."/>
            <person name="Ma J."/>
        </authorList>
    </citation>
    <scope>NUCLEOTIDE SEQUENCE [LARGE SCALE GENOMIC DNA]</scope>
    <source>
        <strain evidence="3">CGMCC 1.6964</strain>
    </source>
</reference>
<evidence type="ECO:0000259" key="1">
    <source>
        <dbReference type="Pfam" id="PF01636"/>
    </source>
</evidence>
<dbReference type="Proteomes" id="UP000606653">
    <property type="component" value="Unassembled WGS sequence"/>
</dbReference>
<name>A0ABQ2L4M5_9BACL</name>
<sequence length="265" mass="30711">MFEPTLPHMNDLFLRHGVHEEIVGIQKLSGTTTGLVLKLESRQENAYILKFDHPESIQSANRLLRTYENSKLLPKVLLTAADHSYFAYTFMEGITHFNRGAKKDWMKLLTCELLNRYEECENIEHWGRMEYPRRTWKEFNEISIEEARINLGSVLTENDYRYVRQTADRLFDSQTEQAKKYLLHGDTGVHNFVYRDSALIGIIDPSPMAGPILYDFLYAFCSSPDDLNMETLLNAFDDLEQVRIERYSYGTPAEGVHPISKGDLS</sequence>
<dbReference type="EMBL" id="BMLN01000007">
    <property type="protein sequence ID" value="GGO03141.1"/>
    <property type="molecule type" value="Genomic_DNA"/>
</dbReference>
<dbReference type="Pfam" id="PF01636">
    <property type="entry name" value="APH"/>
    <property type="match status" value="1"/>
</dbReference>
<proteinExistence type="predicted"/>
<dbReference type="InterPro" id="IPR011009">
    <property type="entry name" value="Kinase-like_dom_sf"/>
</dbReference>
<comment type="caution">
    <text evidence="2">The sequence shown here is derived from an EMBL/GenBank/DDBJ whole genome shotgun (WGS) entry which is preliminary data.</text>
</comment>
<gene>
    <name evidence="2" type="ORF">GCM10010969_27130</name>
</gene>
<evidence type="ECO:0000313" key="2">
    <source>
        <dbReference type="EMBL" id="GGO03141.1"/>
    </source>
</evidence>
<organism evidence="2 3">
    <name type="scientific">Saccharibacillus kuerlensis</name>
    <dbReference type="NCBI Taxonomy" id="459527"/>
    <lineage>
        <taxon>Bacteria</taxon>
        <taxon>Bacillati</taxon>
        <taxon>Bacillota</taxon>
        <taxon>Bacilli</taxon>
        <taxon>Bacillales</taxon>
        <taxon>Paenibacillaceae</taxon>
        <taxon>Saccharibacillus</taxon>
    </lineage>
</organism>
<dbReference type="InterPro" id="IPR002575">
    <property type="entry name" value="Aminoglycoside_PTrfase"/>
</dbReference>
<accession>A0ABQ2L4M5</accession>
<dbReference type="SUPFAM" id="SSF56112">
    <property type="entry name" value="Protein kinase-like (PK-like)"/>
    <property type="match status" value="1"/>
</dbReference>
<dbReference type="Gene3D" id="3.90.1200.10">
    <property type="match status" value="1"/>
</dbReference>
<keyword evidence="3" id="KW-1185">Reference proteome</keyword>
<protein>
    <recommendedName>
        <fullName evidence="1">Aminoglycoside phosphotransferase domain-containing protein</fullName>
    </recommendedName>
</protein>
<dbReference type="RefSeq" id="WP_018976651.1">
    <property type="nucleotide sequence ID" value="NZ_BMLN01000007.1"/>
</dbReference>
<evidence type="ECO:0000313" key="3">
    <source>
        <dbReference type="Proteomes" id="UP000606653"/>
    </source>
</evidence>
<feature type="domain" description="Aminoglycoside phosphotransferase" evidence="1">
    <location>
        <begin position="34"/>
        <end position="224"/>
    </location>
</feature>